<proteinExistence type="predicted"/>
<reference evidence="1 2" key="1">
    <citation type="submission" date="2023-08" db="EMBL/GenBank/DDBJ databases">
        <authorList>
            <person name="Palmer J.M."/>
        </authorList>
    </citation>
    <scope>NUCLEOTIDE SEQUENCE [LARGE SCALE GENOMIC DNA]</scope>
    <source>
        <strain evidence="1 2">TWF481</strain>
    </source>
</reference>
<gene>
    <name evidence="1" type="ORF">TWF481_005471</name>
</gene>
<sequence>MPSIVTFENQKGSKERVEEVNCRKRVTGLFSLVSAVIKNTASDVCDKVTVKTDRFATWEEYNQYITDLDKSMTYLYDLIDAWICLYKMTDKSASYYTLFLRKREDTGIMKLLNHENAKKNGPATPPPKTNLMTLHLLEDYPKVLLFALIGVTSDIGSDARKLIAKLLERAMATKVAMQTFGKKRPNKWEKRELNKFCNRKVVKNILLEPKGQSKHKQPFDGFDATEFIKTIANLN</sequence>
<dbReference type="Proteomes" id="UP001370758">
    <property type="component" value="Unassembled WGS sequence"/>
</dbReference>
<evidence type="ECO:0000313" key="1">
    <source>
        <dbReference type="EMBL" id="KAK6507017.1"/>
    </source>
</evidence>
<name>A0AAV9WFS6_9PEZI</name>
<dbReference type="EMBL" id="JAVHJL010000003">
    <property type="protein sequence ID" value="KAK6507017.1"/>
    <property type="molecule type" value="Genomic_DNA"/>
</dbReference>
<protein>
    <submittedName>
        <fullName evidence="1">Uncharacterized protein</fullName>
    </submittedName>
</protein>
<organism evidence="1 2">
    <name type="scientific">Arthrobotrys musiformis</name>
    <dbReference type="NCBI Taxonomy" id="47236"/>
    <lineage>
        <taxon>Eukaryota</taxon>
        <taxon>Fungi</taxon>
        <taxon>Dikarya</taxon>
        <taxon>Ascomycota</taxon>
        <taxon>Pezizomycotina</taxon>
        <taxon>Orbiliomycetes</taxon>
        <taxon>Orbiliales</taxon>
        <taxon>Orbiliaceae</taxon>
        <taxon>Arthrobotrys</taxon>
    </lineage>
</organism>
<keyword evidence="2" id="KW-1185">Reference proteome</keyword>
<comment type="caution">
    <text evidence="1">The sequence shown here is derived from an EMBL/GenBank/DDBJ whole genome shotgun (WGS) entry which is preliminary data.</text>
</comment>
<accession>A0AAV9WFS6</accession>
<evidence type="ECO:0000313" key="2">
    <source>
        <dbReference type="Proteomes" id="UP001370758"/>
    </source>
</evidence>
<dbReference type="AlphaFoldDB" id="A0AAV9WFS6"/>